<organism evidence="1">
    <name type="scientific">uncultured Chloroflexia bacterium</name>
    <dbReference type="NCBI Taxonomy" id="1672391"/>
    <lineage>
        <taxon>Bacteria</taxon>
        <taxon>Bacillati</taxon>
        <taxon>Chloroflexota</taxon>
        <taxon>Chloroflexia</taxon>
        <taxon>environmental samples</taxon>
    </lineage>
</organism>
<protein>
    <recommendedName>
        <fullName evidence="2">Winged helix DNA-binding domain-containing protein</fullName>
    </recommendedName>
</protein>
<accession>A0A6J4M9P7</accession>
<feature type="non-terminal residue" evidence="1">
    <location>
        <position position="240"/>
    </location>
</feature>
<dbReference type="InterPro" id="IPR009351">
    <property type="entry name" value="AlkZ-like"/>
</dbReference>
<reference evidence="1" key="1">
    <citation type="submission" date="2020-02" db="EMBL/GenBank/DDBJ databases">
        <authorList>
            <person name="Meier V. D."/>
        </authorList>
    </citation>
    <scope>NUCLEOTIDE SEQUENCE</scope>
    <source>
        <strain evidence="1">AVDCRST_MAG93</strain>
    </source>
</reference>
<gene>
    <name evidence="1" type="ORF">AVDCRST_MAG93-7167</name>
</gene>
<dbReference type="AlphaFoldDB" id="A0A6J4M9P7"/>
<dbReference type="EMBL" id="CADCTR010002419">
    <property type="protein sequence ID" value="CAA9352025.1"/>
    <property type="molecule type" value="Genomic_DNA"/>
</dbReference>
<dbReference type="PANTHER" id="PTHR38479">
    <property type="entry name" value="LMO0824 PROTEIN"/>
    <property type="match status" value="1"/>
</dbReference>
<name>A0A6J4M9P7_9CHLR</name>
<sequence>MTHAQIAHRRLVQQQVATSKFSQPHELVAWMGAMQAQDYLGSLWAIGARVPGSTETMIEAAVAEGSIVRSWPMRGTIHWMAAVDVRWMVELLAPRVIQSSQGRLRQLGIDAATLSASADVLARALQGGKQLPRPALYEALEQAGIGAEGQRGIHILGQLAMRQLLCIGPRAGKQPTFVLLDEWIPPVQQLGREEALATVATRYFTSHGPATRQDFVHWTGLTIADAKAAIASVSSQLRCD</sequence>
<evidence type="ECO:0000313" key="1">
    <source>
        <dbReference type="EMBL" id="CAA9352025.1"/>
    </source>
</evidence>
<dbReference type="Pfam" id="PF06224">
    <property type="entry name" value="AlkZ-like"/>
    <property type="match status" value="1"/>
</dbReference>
<evidence type="ECO:0008006" key="2">
    <source>
        <dbReference type="Google" id="ProtNLM"/>
    </source>
</evidence>
<dbReference type="PANTHER" id="PTHR38479:SF2">
    <property type="entry name" value="WINGED HELIX DNA-BINDING DOMAIN-CONTAINING PROTEIN"/>
    <property type="match status" value="1"/>
</dbReference>
<proteinExistence type="predicted"/>